<dbReference type="Ensembl" id="ENSSMAT00000025295.2">
    <property type="protein sequence ID" value="ENSSMAP00000024992.1"/>
    <property type="gene ID" value="ENSSMAG00000015287.2"/>
</dbReference>
<accession>A0A8D3AX75</accession>
<reference evidence="1" key="1">
    <citation type="submission" date="2023-05" db="EMBL/GenBank/DDBJ databases">
        <title>High-quality long-read genome of Scophthalmus maximus.</title>
        <authorList>
            <person name="Lien S."/>
            <person name="Martinez P."/>
        </authorList>
    </citation>
    <scope>NUCLEOTIDE SEQUENCE [LARGE SCALE GENOMIC DNA]</scope>
</reference>
<dbReference type="GeneTree" id="ENSGT00940000177400"/>
<proteinExistence type="predicted"/>
<evidence type="ECO:0000313" key="2">
    <source>
        <dbReference type="Proteomes" id="UP000694558"/>
    </source>
</evidence>
<dbReference type="AlphaFoldDB" id="A0A8D3AX75"/>
<protein>
    <submittedName>
        <fullName evidence="1">Uncharacterized protein</fullName>
    </submittedName>
</protein>
<sequence length="117" mass="13546">ISSTEKLYNGYTKEISKMARLKLRDSDVCWRYDRSKGTLVHMLYECSMTWTLWEKITTFINKVLGTELRQDPGLCMLGIMTEGVILTSRQISTSYSLNLGEPLSYLQHQKVTRSFPI</sequence>
<dbReference type="Proteomes" id="UP000694558">
    <property type="component" value="Chromosome 2"/>
</dbReference>
<name>A0A8D3AX75_SCOMX</name>
<organism evidence="1 2">
    <name type="scientific">Scophthalmus maximus</name>
    <name type="common">Turbot</name>
    <name type="synonym">Psetta maxima</name>
    <dbReference type="NCBI Taxonomy" id="52904"/>
    <lineage>
        <taxon>Eukaryota</taxon>
        <taxon>Metazoa</taxon>
        <taxon>Chordata</taxon>
        <taxon>Craniata</taxon>
        <taxon>Vertebrata</taxon>
        <taxon>Euteleostomi</taxon>
        <taxon>Actinopterygii</taxon>
        <taxon>Neopterygii</taxon>
        <taxon>Teleostei</taxon>
        <taxon>Neoteleostei</taxon>
        <taxon>Acanthomorphata</taxon>
        <taxon>Carangaria</taxon>
        <taxon>Pleuronectiformes</taxon>
        <taxon>Pleuronectoidei</taxon>
        <taxon>Scophthalmidae</taxon>
        <taxon>Scophthalmus</taxon>
    </lineage>
</organism>
<reference evidence="1" key="2">
    <citation type="submission" date="2025-08" db="UniProtKB">
        <authorList>
            <consortium name="Ensembl"/>
        </authorList>
    </citation>
    <scope>IDENTIFICATION</scope>
</reference>
<dbReference type="OMA" id="CHEEAGT"/>
<evidence type="ECO:0000313" key="1">
    <source>
        <dbReference type="Ensembl" id="ENSSMAP00000024992.1"/>
    </source>
</evidence>